<reference evidence="5 6" key="1">
    <citation type="submission" date="2019-07" db="EMBL/GenBank/DDBJ databases">
        <title>Genome sequencing of the stress-tolerant strain Azospirillum brasilense Az19.</title>
        <authorList>
            <person name="Maroniche G.A."/>
            <person name="Garcia J.E."/>
            <person name="Pagnussat L."/>
            <person name="Amenta M."/>
            <person name="Creus C.M."/>
        </authorList>
    </citation>
    <scope>NUCLEOTIDE SEQUENCE [LARGE SCALE GENOMIC DNA]</scope>
    <source>
        <strain evidence="5 6">Az19</strain>
    </source>
</reference>
<dbReference type="PANTHER" id="PTHR37419">
    <property type="entry name" value="SERINE/THREONINE-PROTEIN KINASE TOXIN HIPA"/>
    <property type="match status" value="1"/>
</dbReference>
<dbReference type="Pfam" id="PF07804">
    <property type="entry name" value="HipA_C"/>
    <property type="match status" value="1"/>
</dbReference>
<keyword evidence="2" id="KW-0808">Transferase</keyword>
<evidence type="ECO:0000256" key="2">
    <source>
        <dbReference type="ARBA" id="ARBA00022679"/>
    </source>
</evidence>
<dbReference type="InterPro" id="IPR052028">
    <property type="entry name" value="HipA_Ser/Thr_kinase"/>
</dbReference>
<dbReference type="GO" id="GO:0005829">
    <property type="term" value="C:cytosol"/>
    <property type="evidence" value="ECO:0007669"/>
    <property type="project" value="TreeGrafter"/>
</dbReference>
<evidence type="ECO:0000313" key="6">
    <source>
        <dbReference type="Proteomes" id="UP000325333"/>
    </source>
</evidence>
<dbReference type="InterPro" id="IPR012893">
    <property type="entry name" value="HipA-like_C"/>
</dbReference>
<comment type="similarity">
    <text evidence="1">Belongs to the HipA Ser/Thr kinase family.</text>
</comment>
<evidence type="ECO:0000313" key="5">
    <source>
        <dbReference type="EMBL" id="KAA1053882.1"/>
    </source>
</evidence>
<evidence type="ECO:0000256" key="3">
    <source>
        <dbReference type="ARBA" id="ARBA00022777"/>
    </source>
</evidence>
<dbReference type="PANTHER" id="PTHR37419:SF8">
    <property type="entry name" value="TOXIN YJJJ"/>
    <property type="match status" value="1"/>
</dbReference>
<dbReference type="Proteomes" id="UP000325333">
    <property type="component" value="Unassembled WGS sequence"/>
</dbReference>
<dbReference type="EMBL" id="VEWN01000013">
    <property type="protein sequence ID" value="KAA1053882.1"/>
    <property type="molecule type" value="Genomic_DNA"/>
</dbReference>
<dbReference type="GO" id="GO:0004674">
    <property type="term" value="F:protein serine/threonine kinase activity"/>
    <property type="evidence" value="ECO:0007669"/>
    <property type="project" value="TreeGrafter"/>
</dbReference>
<accession>A0A5B0KMQ3</accession>
<keyword evidence="3" id="KW-0418">Kinase</keyword>
<sequence>MGGSGAGMWKVDADGRLMEMVVFADVDGAPVPAGVLSFKGVPGRMRQGVFRYHEAWRCRPGAKPLAATGLPFRRSFQSLPPHEIPLPFYDASPDGWGKAILSMAYPDVQMAAPEYIAAAGGDRIGHLRFGPDDRTPEIWVPAKAMIDVPRDEDDLEGLADAADAVENGVATRSHLAKLLDSGADIGGARPKARIFADGERWIVKMRARDDAFDHQRVEAACLSVAREAGIETPDHRVMEVAGRSVLLVKRFDRMGVVRHAYTSAATILGQPPGTYGASGASYADLAIAARRAGIADCSKALFERLLLNCFLNNTDDHLHNHGFIDDGGGWHLSPVFDVVPQAGRALVLRPARGRSAEADPSKALEAHEAFGLPSEEAEECYERIRAAAVSFPEWLDRHEVSATDREVVLRRIPHLP</sequence>
<dbReference type="AlphaFoldDB" id="A0A5B0KMQ3"/>
<name>A0A5B0KMQ3_9PROT</name>
<comment type="caution">
    <text evidence="5">The sequence shown here is derived from an EMBL/GenBank/DDBJ whole genome shotgun (WGS) entry which is preliminary data.</text>
</comment>
<evidence type="ECO:0000256" key="1">
    <source>
        <dbReference type="ARBA" id="ARBA00010164"/>
    </source>
</evidence>
<organism evidence="5 6">
    <name type="scientific">Azospirillum argentinense</name>
    <dbReference type="NCBI Taxonomy" id="2970906"/>
    <lineage>
        <taxon>Bacteria</taxon>
        <taxon>Pseudomonadati</taxon>
        <taxon>Pseudomonadota</taxon>
        <taxon>Alphaproteobacteria</taxon>
        <taxon>Rhodospirillales</taxon>
        <taxon>Azospirillaceae</taxon>
        <taxon>Azospirillum</taxon>
    </lineage>
</organism>
<feature type="domain" description="HipA-like C-terminal" evidence="4">
    <location>
        <begin position="185"/>
        <end position="389"/>
    </location>
</feature>
<gene>
    <name evidence="5" type="ORF">FH063_002464</name>
</gene>
<evidence type="ECO:0000259" key="4">
    <source>
        <dbReference type="Pfam" id="PF07804"/>
    </source>
</evidence>
<proteinExistence type="inferred from homology"/>
<protein>
    <recommendedName>
        <fullName evidence="4">HipA-like C-terminal domain-containing protein</fullName>
    </recommendedName>
</protein>